<sequence>MRSLIEKQAIALAAVGVLKLNGCHVLTINTSHLTPVIDIDKPFDRLRRKAAHITEVHRGIVNKICVATCQGCLVRWPDDGLDLPEQLTTTLNPYSPELISVWPKNF</sequence>
<reference evidence="1 2" key="4">
    <citation type="journal article" date="2011" name="BMC Genomics">
        <title>Genome-wide protein localization prediction strategies for gram negative bacteria.</title>
        <authorList>
            <person name="Romine M.F."/>
        </authorList>
    </citation>
    <scope>NUCLEOTIDE SEQUENCE [LARGE SCALE GENOMIC DNA]</scope>
    <source>
        <strain evidence="2">ATCC 700550 / JCM 31522 / CIP 106686 / LMG 19005 / NCIMB 14063 / MR-1</strain>
    </source>
</reference>
<keyword evidence="2" id="KW-1185">Reference proteome</keyword>
<dbReference type="BioCyc" id="SONE211586:G1GMP-2442-MONOMER"/>
<protein>
    <submittedName>
        <fullName evidence="1">Mu phage protein Kil</fullName>
    </submittedName>
</protein>
<dbReference type="RefSeq" id="WP_011072604.1">
    <property type="nucleotide sequence ID" value="NC_004347.2"/>
</dbReference>
<name>Q8EDT4_SHEON</name>
<organism evidence="1 2">
    <name type="scientific">Shewanella oneidensis (strain ATCC 700550 / JCM 31522 / CIP 106686 / LMG 19005 / NCIMB 14063 / MR-1)</name>
    <dbReference type="NCBI Taxonomy" id="211586"/>
    <lineage>
        <taxon>Bacteria</taxon>
        <taxon>Pseudomonadati</taxon>
        <taxon>Pseudomonadota</taxon>
        <taxon>Gammaproteobacteria</taxon>
        <taxon>Alteromonadales</taxon>
        <taxon>Shewanellaceae</taxon>
        <taxon>Shewanella</taxon>
    </lineage>
</organism>
<dbReference type="EMBL" id="AE014299">
    <property type="protein sequence ID" value="AAN55687.1"/>
    <property type="molecule type" value="Genomic_DNA"/>
</dbReference>
<dbReference type="AlphaFoldDB" id="Q8EDT4"/>
<dbReference type="PaxDb" id="211586-SO_2659"/>
<dbReference type="PATRIC" id="fig|211586.12.peg.2560"/>
<dbReference type="STRING" id="211586.SO_2659"/>
<dbReference type="KEGG" id="son:SO_2659"/>
<gene>
    <name evidence="1" type="primary">kil</name>
    <name evidence="1" type="ordered locus">SO_2659</name>
</gene>
<evidence type="ECO:0000313" key="1">
    <source>
        <dbReference type="EMBL" id="AAN55687.1"/>
    </source>
</evidence>
<proteinExistence type="predicted"/>
<reference evidence="1 2" key="1">
    <citation type="journal article" date="2002" name="Nat. Biotechnol.">
        <title>Genome sequence of the dissimilatory metal ion-reducing bacterium Shewanella oneidensis.</title>
        <authorList>
            <person name="Heidelberg J.F."/>
            <person name="Paulsen I.T."/>
            <person name="Nelson K.E."/>
            <person name="Gaidos E.J."/>
            <person name="Nelson W.C."/>
            <person name="Read T.D."/>
            <person name="Eisen J.A."/>
            <person name="Seshadri R."/>
            <person name="Ward N."/>
            <person name="Methe B."/>
            <person name="Clayton R.A."/>
            <person name="Meyer T."/>
            <person name="Tsapin A."/>
            <person name="Scott J."/>
            <person name="Beanan M."/>
            <person name="Brinkac L."/>
            <person name="Daugherty S."/>
            <person name="DeBoy R.T."/>
            <person name="Dodson R.J."/>
            <person name="Durkin A.S."/>
            <person name="Haft D.H."/>
            <person name="Kolonay J.F."/>
            <person name="Madupu R."/>
            <person name="Peterson J.D."/>
            <person name="Umayam L.A."/>
            <person name="White O."/>
            <person name="Wolf A.M."/>
            <person name="Vamathevan J."/>
            <person name="Weidman J."/>
            <person name="Impraim M."/>
            <person name="Lee K."/>
            <person name="Berry K."/>
            <person name="Lee C."/>
            <person name="Mueller J."/>
            <person name="Khouri H."/>
            <person name="Gill J."/>
            <person name="Utterback T.R."/>
            <person name="McDonald L.A."/>
            <person name="Feldblyum T.V."/>
            <person name="Smith H.O."/>
            <person name="Venter J.C."/>
            <person name="Nealson K.H."/>
            <person name="Fraser C.M."/>
        </authorList>
    </citation>
    <scope>NUCLEOTIDE SEQUENCE [LARGE SCALE GENOMIC DNA]</scope>
    <source>
        <strain evidence="2">ATCC 700550 / JCM 31522 / CIP 106686 / LMG 19005 / NCIMB 14063 / MR-1</strain>
    </source>
</reference>
<evidence type="ECO:0000313" key="2">
    <source>
        <dbReference type="Proteomes" id="UP000008186"/>
    </source>
</evidence>
<dbReference type="Proteomes" id="UP000008186">
    <property type="component" value="Chromosome"/>
</dbReference>
<accession>Q8EDT4</accession>
<reference evidence="1 2" key="2">
    <citation type="journal article" date="2005" name="Proteomics">
        <title>Global detection and characterization of hypothetical proteins in Shewanella oneidensis MR-1 using LC-MS based proteomics.</title>
        <authorList>
            <person name="Elias D.A."/>
            <person name="Monroe M.E."/>
            <person name="Marshall M.J."/>
            <person name="Romine M.F."/>
            <person name="Belieav A.S."/>
            <person name="Fredrickson J.K."/>
            <person name="Anderson G.A."/>
            <person name="Smith R.D."/>
            <person name="Lipton M.S."/>
        </authorList>
    </citation>
    <scope>NUCLEOTIDE SEQUENCE [LARGE SCALE GENOMIC DNA]</scope>
    <source>
        <strain evidence="2">ATCC 700550 / JCM 31522 / CIP 106686 / LMG 19005 / NCIMB 14063 / MR-1</strain>
    </source>
</reference>
<dbReference type="OrthoDB" id="5587722at2"/>
<dbReference type="HOGENOM" id="CLU_2221425_0_0_6"/>
<reference evidence="1 2" key="3">
    <citation type="journal article" date="2008" name="Appl. Environ. Microbiol.">
        <title>Identification of mobile elements and pseudogenes in the Shewanella oneidensis MR-1 genome.</title>
        <authorList>
            <person name="Romine M.F."/>
            <person name="Carlson T.S."/>
            <person name="Norbeck A.D."/>
            <person name="McCue L.A."/>
            <person name="Lipton M.S."/>
        </authorList>
    </citation>
    <scope>NUCLEOTIDE SEQUENCE [LARGE SCALE GENOMIC DNA]</scope>
    <source>
        <strain evidence="2">ATCC 700550 / JCM 31522 / CIP 106686 / LMG 19005 / NCIMB 14063 / MR-1</strain>
    </source>
</reference>